<feature type="domain" description="General stress protein FMN-binding split barrel" evidence="1">
    <location>
        <begin position="14"/>
        <end position="159"/>
    </location>
</feature>
<dbReference type="PANTHER" id="PTHR34818">
    <property type="entry name" value="PROTEIN BLI-3"/>
    <property type="match status" value="1"/>
</dbReference>
<name>A0A6J4QNW3_9BACT</name>
<dbReference type="InterPro" id="IPR038725">
    <property type="entry name" value="YdaG_split_barrel_FMN-bd"/>
</dbReference>
<dbReference type="SUPFAM" id="SSF50475">
    <property type="entry name" value="FMN-binding split barrel"/>
    <property type="match status" value="1"/>
</dbReference>
<protein>
    <submittedName>
        <fullName evidence="2">General stress protein</fullName>
    </submittedName>
</protein>
<proteinExistence type="predicted"/>
<organism evidence="2">
    <name type="scientific">uncultured Phycisphaerae bacterium</name>
    <dbReference type="NCBI Taxonomy" id="904963"/>
    <lineage>
        <taxon>Bacteria</taxon>
        <taxon>Pseudomonadati</taxon>
        <taxon>Planctomycetota</taxon>
        <taxon>Phycisphaerae</taxon>
        <taxon>environmental samples</taxon>
    </lineage>
</organism>
<dbReference type="AlphaFoldDB" id="A0A6J4QNW3"/>
<accession>A0A6J4QNW3</accession>
<gene>
    <name evidence="2" type="ORF">AVDCRST_MAG64-4313</name>
</gene>
<sequence>MSSTHGRHGDEGGDVQKLAKLINGIKYAMLTTAMPDGTLRSRPMATQQAEFDGTLWFFTHDNTGKVDEIRADQHVNLGYSDPSGNRYVSVSGRATVLRDRRKAEELWTEIHRAWFPDGLDDPTLALLRVDVTDAEYWDGPSTKVAQLAGFVKAVVTGQSATNIGENRKIHL</sequence>
<dbReference type="PANTHER" id="PTHR34818:SF1">
    <property type="entry name" value="PROTEIN BLI-3"/>
    <property type="match status" value="1"/>
</dbReference>
<evidence type="ECO:0000259" key="1">
    <source>
        <dbReference type="Pfam" id="PF16242"/>
    </source>
</evidence>
<dbReference type="Gene3D" id="2.30.110.10">
    <property type="entry name" value="Electron Transport, Fmn-binding Protein, Chain A"/>
    <property type="match status" value="1"/>
</dbReference>
<dbReference type="InterPro" id="IPR012349">
    <property type="entry name" value="Split_barrel_FMN-bd"/>
</dbReference>
<dbReference type="Pfam" id="PF16242">
    <property type="entry name" value="Pyrid_ox_like"/>
    <property type="match status" value="1"/>
</dbReference>
<reference evidence="2" key="1">
    <citation type="submission" date="2020-02" db="EMBL/GenBank/DDBJ databases">
        <authorList>
            <person name="Meier V. D."/>
        </authorList>
    </citation>
    <scope>NUCLEOTIDE SEQUENCE</scope>
    <source>
        <strain evidence="2">AVDCRST_MAG64</strain>
    </source>
</reference>
<dbReference type="InterPro" id="IPR052917">
    <property type="entry name" value="Stress-Dev_Protein"/>
</dbReference>
<dbReference type="EMBL" id="CADCUQ010001008">
    <property type="protein sequence ID" value="CAA9442866.1"/>
    <property type="molecule type" value="Genomic_DNA"/>
</dbReference>
<evidence type="ECO:0000313" key="2">
    <source>
        <dbReference type="EMBL" id="CAA9442866.1"/>
    </source>
</evidence>